<feature type="repeat" description="Cys-rich GLG1" evidence="8">
    <location>
        <begin position="541"/>
        <end position="605"/>
    </location>
</feature>
<keyword evidence="7" id="KW-0325">Glycoprotein</keyword>
<evidence type="ECO:0000256" key="8">
    <source>
        <dbReference type="PROSITE-ProRule" id="PRU00622"/>
    </source>
</evidence>
<feature type="repeat" description="Cys-rich GLG1" evidence="8">
    <location>
        <begin position="76"/>
        <end position="148"/>
    </location>
</feature>
<protein>
    <recommendedName>
        <fullName evidence="12">Golgi apparatus protein 1</fullName>
    </recommendedName>
</protein>
<organism evidence="10 11">
    <name type="scientific">Gnathostoma spinigerum</name>
    <dbReference type="NCBI Taxonomy" id="75299"/>
    <lineage>
        <taxon>Eukaryota</taxon>
        <taxon>Metazoa</taxon>
        <taxon>Ecdysozoa</taxon>
        <taxon>Nematoda</taxon>
        <taxon>Chromadorea</taxon>
        <taxon>Rhabditida</taxon>
        <taxon>Spirurina</taxon>
        <taxon>Gnathostomatomorpha</taxon>
        <taxon>Gnathostomatoidea</taxon>
        <taxon>Gnathostomatidae</taxon>
        <taxon>Gnathostoma</taxon>
    </lineage>
</organism>
<keyword evidence="5 9" id="KW-1133">Transmembrane helix</keyword>
<dbReference type="InterPro" id="IPR039728">
    <property type="entry name" value="GLG1"/>
</dbReference>
<feature type="repeat" description="Cys-rich GLG1" evidence="8">
    <location>
        <begin position="606"/>
        <end position="666"/>
    </location>
</feature>
<evidence type="ECO:0000256" key="9">
    <source>
        <dbReference type="SAM" id="Phobius"/>
    </source>
</evidence>
<evidence type="ECO:0000256" key="1">
    <source>
        <dbReference type="ARBA" id="ARBA00004479"/>
    </source>
</evidence>
<dbReference type="InterPro" id="IPR017873">
    <property type="entry name" value="Cys-rich_GLG1_repeat_euk"/>
</dbReference>
<evidence type="ECO:0000256" key="6">
    <source>
        <dbReference type="ARBA" id="ARBA00023136"/>
    </source>
</evidence>
<dbReference type="Pfam" id="PF00839">
    <property type="entry name" value="Cys_rich_FGFR"/>
    <property type="match status" value="10"/>
</dbReference>
<evidence type="ECO:0000256" key="7">
    <source>
        <dbReference type="ARBA" id="ARBA00023180"/>
    </source>
</evidence>
<dbReference type="EMBL" id="JBGFUD010005953">
    <property type="protein sequence ID" value="MFH4980701.1"/>
    <property type="molecule type" value="Genomic_DNA"/>
</dbReference>
<evidence type="ECO:0000256" key="5">
    <source>
        <dbReference type="ARBA" id="ARBA00022989"/>
    </source>
</evidence>
<dbReference type="GO" id="GO:0016020">
    <property type="term" value="C:membrane"/>
    <property type="evidence" value="ECO:0007669"/>
    <property type="project" value="UniProtKB-SubCell"/>
</dbReference>
<sequence>MQHAQARDEKDRLGSECSQALAKAVKVADIGSNYKVDRVLYGSCRTLIDGPCAKDAESEASTLACLLDHIDAGPQMMPPECEQRLLEVQYFMARDWTLDPDLYHACHHEAVSRCSAPNAWHLQNDPQNRPESGPQVLACLYRSAYDEQSPLSHACRVQVVRVLQQRAVRVSLLPDLEENCRGALSQYCSNNVKPMEELNCLQEHFQETEFINRWAQCAKEVAKFTKMQAEDTKLNALLVRACKPVIQTYCAQYANEEIDHGDVLECLVKNKFKPEMNKHCHAYVNHFELVSLRDYTYSYKLKEACEADIEANCQGHGNDKGVIIRCLSLVMFKHKLLDGQKGISKKCEAEVKAAFLEQEQFDDKDHMEDADPVLMKECRSELTTFKCRNQDTFADVVECLRVHFDELGQGCRSVLFDREKIQAMDNTFDDELMQECDADIERYCGGQQGEQVLDCLSNTKILRLLSKQCQKVVVERMHEQARDIRLNPQLFEACKSETEKYCPDDFKKLNDPRFERKVLQGVVVSCLRMRFIEDHQGGEVHLNAKCKDEISKVILESEFDVELDPPLYHACRAIIPQHCAHSVITLGGDYYSVLECLKEDYKKGVISDINCKREIARRLQEALFDIHLDPILHGACATDVQRLCFNVPPGQSRIVICLLDALKREENQLSTVCRARLKERHELWTRAHTEQKMPLPESFSDLMNVLSSHPRGSSIIMWFLAAVLILFLFGCLCGRATKRMRQELKNR</sequence>
<comment type="caution">
    <text evidence="10">The sequence shown here is derived from an EMBL/GenBank/DDBJ whole genome shotgun (WGS) entry which is preliminary data.</text>
</comment>
<comment type="subcellular location">
    <subcellularLocation>
        <location evidence="1">Membrane</location>
        <topology evidence="1">Single-pass type I membrane protein</topology>
    </subcellularLocation>
</comment>
<evidence type="ECO:0000256" key="2">
    <source>
        <dbReference type="ARBA" id="ARBA00022692"/>
    </source>
</evidence>
<name>A0ABD6EN48_9BILA</name>
<feature type="repeat" description="Cys-rich GLG1" evidence="8">
    <location>
        <begin position="406"/>
        <end position="464"/>
    </location>
</feature>
<evidence type="ECO:0000256" key="4">
    <source>
        <dbReference type="ARBA" id="ARBA00022737"/>
    </source>
</evidence>
<feature type="repeat" description="Cys-rich GLG1" evidence="8">
    <location>
        <begin position="212"/>
        <end position="275"/>
    </location>
</feature>
<dbReference type="InterPro" id="IPR001893">
    <property type="entry name" value="Cys-rich_GLG1_repeat"/>
</dbReference>
<evidence type="ECO:0008006" key="12">
    <source>
        <dbReference type="Google" id="ProtNLM"/>
    </source>
</evidence>
<evidence type="ECO:0000313" key="10">
    <source>
        <dbReference type="EMBL" id="MFH4980701.1"/>
    </source>
</evidence>
<dbReference type="PROSITE" id="PS51289">
    <property type="entry name" value="GLG1_C_RICH"/>
    <property type="match status" value="5"/>
</dbReference>
<keyword evidence="2 9" id="KW-0812">Transmembrane</keyword>
<accession>A0ABD6EN48</accession>
<proteinExistence type="predicted"/>
<gene>
    <name evidence="10" type="ORF">AB6A40_007410</name>
</gene>
<keyword evidence="4" id="KW-0677">Repeat</keyword>
<evidence type="ECO:0000313" key="11">
    <source>
        <dbReference type="Proteomes" id="UP001608902"/>
    </source>
</evidence>
<keyword evidence="6 9" id="KW-0472">Membrane</keyword>
<feature type="transmembrane region" description="Helical" evidence="9">
    <location>
        <begin position="715"/>
        <end position="737"/>
    </location>
</feature>
<dbReference type="Proteomes" id="UP001608902">
    <property type="component" value="Unassembled WGS sequence"/>
</dbReference>
<evidence type="ECO:0000256" key="3">
    <source>
        <dbReference type="ARBA" id="ARBA00022729"/>
    </source>
</evidence>
<keyword evidence="11" id="KW-1185">Reference proteome</keyword>
<keyword evidence="3" id="KW-0732">Signal</keyword>
<reference evidence="10 11" key="1">
    <citation type="submission" date="2024-08" db="EMBL/GenBank/DDBJ databases">
        <title>Gnathostoma spinigerum genome.</title>
        <authorList>
            <person name="Gonzalez-Bertolin B."/>
            <person name="Monzon S."/>
            <person name="Zaballos A."/>
            <person name="Jimenez P."/>
            <person name="Dekumyoy P."/>
            <person name="Varona S."/>
            <person name="Cuesta I."/>
            <person name="Sumanam S."/>
            <person name="Adisakwattana P."/>
            <person name="Gasser R.B."/>
            <person name="Hernandez-Gonzalez A."/>
            <person name="Young N.D."/>
            <person name="Perteguer M.J."/>
        </authorList>
    </citation>
    <scope>NUCLEOTIDE SEQUENCE [LARGE SCALE GENOMIC DNA]</scope>
    <source>
        <strain evidence="10">AL3</strain>
        <tissue evidence="10">Liver</tissue>
    </source>
</reference>
<dbReference type="AlphaFoldDB" id="A0ABD6EN48"/>
<dbReference type="PANTHER" id="PTHR11884">
    <property type="entry name" value="SELECTIN LIGAND RELATED"/>
    <property type="match status" value="1"/>
</dbReference>
<dbReference type="PANTHER" id="PTHR11884:SF1">
    <property type="entry name" value="GOLGI APPARATUS PROTEIN 1"/>
    <property type="match status" value="1"/>
</dbReference>